<accession>A0AA39F0W4</accession>
<dbReference type="Proteomes" id="UP001168990">
    <property type="component" value="Unassembled WGS sequence"/>
</dbReference>
<gene>
    <name evidence="2" type="ORF">PV328_009572</name>
</gene>
<protein>
    <submittedName>
        <fullName evidence="2">Uncharacterized protein</fullName>
    </submittedName>
</protein>
<comment type="caution">
    <text evidence="2">The sequence shown here is derived from an EMBL/GenBank/DDBJ whole genome shotgun (WGS) entry which is preliminary data.</text>
</comment>
<evidence type="ECO:0000256" key="1">
    <source>
        <dbReference type="SAM" id="MobiDB-lite"/>
    </source>
</evidence>
<evidence type="ECO:0000313" key="2">
    <source>
        <dbReference type="EMBL" id="KAK0158593.1"/>
    </source>
</evidence>
<keyword evidence="3" id="KW-1185">Reference proteome</keyword>
<feature type="compositionally biased region" description="Basic and acidic residues" evidence="1">
    <location>
        <begin position="37"/>
        <end position="59"/>
    </location>
</feature>
<reference evidence="2" key="2">
    <citation type="submission" date="2023-03" db="EMBL/GenBank/DDBJ databases">
        <authorList>
            <person name="Inwood S.N."/>
            <person name="Skelly J.G."/>
            <person name="Guhlin J."/>
            <person name="Harrop T.W.R."/>
            <person name="Goldson S.G."/>
            <person name="Dearden P.K."/>
        </authorList>
    </citation>
    <scope>NUCLEOTIDE SEQUENCE</scope>
    <source>
        <strain evidence="2">Irish</strain>
        <tissue evidence="2">Whole body</tissue>
    </source>
</reference>
<sequence length="321" mass="36090">MPNKHAEVCGCGVSLEFSKSRNTMKTISHRTKSSKNNKAEARMAEKEYHEGEMDRRTRSNDNGSCSAMTEQIKYPKNNTKLERRRLVNSSRRTRSAERPSSHYTYIDSSSSLLNDGSNTILEAPYATLSDFPNTSSNITPVRNTIVMDTIPNSPQPVYSIPSMTSPPPTYDVAIAKSWQTGLPPSYEDYLCHKYATLSRSHTPPPPWSDSTRSINTQHNRRDLLTNETELGEYLSQLSLTNAINNQNPQVLRGSVNLPHAQQALRKHVKQQRLRAMTPRSLSETRAHQQRLATMCEDGAFCMETTAIQSAFENGVAFCCLM</sequence>
<dbReference type="EMBL" id="JAQQBS010001424">
    <property type="protein sequence ID" value="KAK0158593.1"/>
    <property type="molecule type" value="Genomic_DNA"/>
</dbReference>
<proteinExistence type="predicted"/>
<evidence type="ECO:0000313" key="3">
    <source>
        <dbReference type="Proteomes" id="UP001168990"/>
    </source>
</evidence>
<dbReference type="AlphaFoldDB" id="A0AA39F0W4"/>
<reference evidence="2" key="1">
    <citation type="journal article" date="2023" name="bioRxiv">
        <title>Scaffold-level genome assemblies of two parasitoid biocontrol wasps reveal the parthenogenesis mechanism and an associated novel virus.</title>
        <authorList>
            <person name="Inwood S."/>
            <person name="Skelly J."/>
            <person name="Guhlin J."/>
            <person name="Harrop T."/>
            <person name="Goldson S."/>
            <person name="Dearden P."/>
        </authorList>
    </citation>
    <scope>NUCLEOTIDE SEQUENCE</scope>
    <source>
        <strain evidence="2">Irish</strain>
        <tissue evidence="2">Whole body</tissue>
    </source>
</reference>
<organism evidence="2 3">
    <name type="scientific">Microctonus aethiopoides</name>
    <dbReference type="NCBI Taxonomy" id="144406"/>
    <lineage>
        <taxon>Eukaryota</taxon>
        <taxon>Metazoa</taxon>
        <taxon>Ecdysozoa</taxon>
        <taxon>Arthropoda</taxon>
        <taxon>Hexapoda</taxon>
        <taxon>Insecta</taxon>
        <taxon>Pterygota</taxon>
        <taxon>Neoptera</taxon>
        <taxon>Endopterygota</taxon>
        <taxon>Hymenoptera</taxon>
        <taxon>Apocrita</taxon>
        <taxon>Ichneumonoidea</taxon>
        <taxon>Braconidae</taxon>
        <taxon>Euphorinae</taxon>
        <taxon>Microctonus</taxon>
    </lineage>
</organism>
<name>A0AA39F0W4_9HYME</name>
<feature type="region of interest" description="Disordered" evidence="1">
    <location>
        <begin position="25"/>
        <end position="66"/>
    </location>
</feature>